<protein>
    <submittedName>
        <fullName evidence="2">Uncharacterized protein</fullName>
    </submittedName>
</protein>
<name>A0A3B0Z332_9ZZZZ</name>
<sequence>MSSDDNRLRFHMGCGERLQSRRWIVRCLSGALLCTGMKSGAGRTKHEQPRHEEDRNES</sequence>
<dbReference type="AlphaFoldDB" id="A0A3B0Z332"/>
<reference evidence="2" key="1">
    <citation type="submission" date="2018-06" db="EMBL/GenBank/DDBJ databases">
        <authorList>
            <person name="Zhirakovskaya E."/>
        </authorList>
    </citation>
    <scope>NUCLEOTIDE SEQUENCE</scope>
</reference>
<organism evidence="2">
    <name type="scientific">hydrothermal vent metagenome</name>
    <dbReference type="NCBI Taxonomy" id="652676"/>
    <lineage>
        <taxon>unclassified sequences</taxon>
        <taxon>metagenomes</taxon>
        <taxon>ecological metagenomes</taxon>
    </lineage>
</organism>
<evidence type="ECO:0000313" key="2">
    <source>
        <dbReference type="EMBL" id="VAW81892.1"/>
    </source>
</evidence>
<feature type="compositionally biased region" description="Basic and acidic residues" evidence="1">
    <location>
        <begin position="44"/>
        <end position="58"/>
    </location>
</feature>
<dbReference type="EMBL" id="UOFM01000433">
    <property type="protein sequence ID" value="VAW81892.1"/>
    <property type="molecule type" value="Genomic_DNA"/>
</dbReference>
<evidence type="ECO:0000256" key="1">
    <source>
        <dbReference type="SAM" id="MobiDB-lite"/>
    </source>
</evidence>
<gene>
    <name evidence="2" type="ORF">MNBD_GAMMA14-1817</name>
</gene>
<feature type="region of interest" description="Disordered" evidence="1">
    <location>
        <begin position="37"/>
        <end position="58"/>
    </location>
</feature>
<accession>A0A3B0Z332</accession>
<proteinExistence type="predicted"/>